<evidence type="ECO:0000313" key="2">
    <source>
        <dbReference type="WBParaSite" id="RSKR_0000287900.1"/>
    </source>
</evidence>
<reference evidence="2" key="1">
    <citation type="submission" date="2016-11" db="UniProtKB">
        <authorList>
            <consortium name="WormBaseParasite"/>
        </authorList>
    </citation>
    <scope>IDENTIFICATION</scope>
    <source>
        <strain evidence="2">KR3021</strain>
    </source>
</reference>
<accession>A0AC35TP30</accession>
<dbReference type="Proteomes" id="UP000095286">
    <property type="component" value="Unplaced"/>
</dbReference>
<sequence length="303" mass="33820">MGNAKSSSAEGSGNLPPNERKTTTSSRQMTVQEKALSSRKKSSAASIKPIADRKQSLAGGRRSSVAGKTSIASDGGTIKAKPALTSLQRTIVKYCIDNAKEDLGERIFRRMSEKHFEYKFYFDQHTKKEKAELADSLRKTLLTVVNNLNDAEVIQTVSEDFGAKFVQYRSNGFRPDYFALTANCITQECMFLDAAVHSSNENLNAWSAITSYMFSSVRDGYYSELRKNRRMSNTKAKLSVDQTSQENIHYQRQDSQNSRRSVSPGTISSSEDVNSSPSPVDPRQFEGRQLNGENQFLSPNIVY</sequence>
<organism evidence="1 2">
    <name type="scientific">Rhabditophanes sp. KR3021</name>
    <dbReference type="NCBI Taxonomy" id="114890"/>
    <lineage>
        <taxon>Eukaryota</taxon>
        <taxon>Metazoa</taxon>
        <taxon>Ecdysozoa</taxon>
        <taxon>Nematoda</taxon>
        <taxon>Chromadorea</taxon>
        <taxon>Rhabditida</taxon>
        <taxon>Tylenchina</taxon>
        <taxon>Panagrolaimomorpha</taxon>
        <taxon>Strongyloidoidea</taxon>
        <taxon>Alloionematidae</taxon>
        <taxon>Rhabditophanes</taxon>
    </lineage>
</organism>
<proteinExistence type="predicted"/>
<protein>
    <submittedName>
        <fullName evidence="2">GLOBIN domain-containing protein</fullName>
    </submittedName>
</protein>
<name>A0AC35TP30_9BILA</name>
<evidence type="ECO:0000313" key="1">
    <source>
        <dbReference type="Proteomes" id="UP000095286"/>
    </source>
</evidence>
<dbReference type="WBParaSite" id="RSKR_0000287900.1">
    <property type="protein sequence ID" value="RSKR_0000287900.1"/>
    <property type="gene ID" value="RSKR_0000287900"/>
</dbReference>